<dbReference type="HOGENOM" id="CLU_035825_2_1_1"/>
<dbReference type="InterPro" id="IPR036625">
    <property type="entry name" value="E3-bd_dom_sf"/>
</dbReference>
<dbReference type="GO" id="GO:0006086">
    <property type="term" value="P:pyruvate decarboxylation to acetyl-CoA"/>
    <property type="evidence" value="ECO:0007669"/>
    <property type="project" value="InterPro"/>
</dbReference>
<feature type="domain" description="Lipoyl-binding" evidence="10">
    <location>
        <begin position="24"/>
        <end position="100"/>
    </location>
</feature>
<accession>Q6CNU8</accession>
<dbReference type="InParanoid" id="Q6CNU8"/>
<dbReference type="OMA" id="NRFEVYD"/>
<gene>
    <name evidence="12" type="ORF">KLLA0_E09791g</name>
</gene>
<dbReference type="GO" id="GO:0005759">
    <property type="term" value="C:mitochondrial matrix"/>
    <property type="evidence" value="ECO:0007669"/>
    <property type="project" value="UniProtKB-SubCell"/>
</dbReference>
<evidence type="ECO:0000313" key="12">
    <source>
        <dbReference type="EMBL" id="CAG99478.1"/>
    </source>
</evidence>
<evidence type="ECO:0000256" key="2">
    <source>
        <dbReference type="ARBA" id="ARBA00007317"/>
    </source>
</evidence>
<dbReference type="Pfam" id="PF02817">
    <property type="entry name" value="E3_binding"/>
    <property type="match status" value="1"/>
</dbReference>
<evidence type="ECO:0000256" key="9">
    <source>
        <dbReference type="SAM" id="MobiDB-lite"/>
    </source>
</evidence>
<proteinExistence type="inferred from homology"/>
<protein>
    <recommendedName>
        <fullName evidence="8">Dihydrolipoamide dehydrogenase-binding protein of pyruvate dehydrogenase complex</fullName>
    </recommendedName>
</protein>
<keyword evidence="13" id="KW-1185">Reference proteome</keyword>
<feature type="domain" description="Peripheral subunit-binding (PSBD)" evidence="11">
    <location>
        <begin position="162"/>
        <end position="203"/>
    </location>
</feature>
<evidence type="ECO:0000259" key="11">
    <source>
        <dbReference type="PROSITE" id="PS51826"/>
    </source>
</evidence>
<dbReference type="FunCoup" id="Q6CNU8">
    <property type="interactions" value="140"/>
</dbReference>
<dbReference type="InterPro" id="IPR011053">
    <property type="entry name" value="Single_hybrid_motif"/>
</dbReference>
<dbReference type="PaxDb" id="284590-Q6CNU8"/>
<dbReference type="InterPro" id="IPR003016">
    <property type="entry name" value="2-oxoA_DH_lipoyl-BS"/>
</dbReference>
<keyword evidence="4" id="KW-0809">Transit peptide</keyword>
<evidence type="ECO:0000256" key="3">
    <source>
        <dbReference type="ARBA" id="ARBA00022823"/>
    </source>
</evidence>
<dbReference type="AlphaFoldDB" id="Q6CNU8"/>
<evidence type="ECO:0000259" key="10">
    <source>
        <dbReference type="PROSITE" id="PS50968"/>
    </source>
</evidence>
<comment type="function">
    <text evidence="6">Required for anchoring dihydrolipoamide dehydrogenase (E3) to the dihydrolipoamide transacetylase (E2) core of the pyruvate dehydrogenase complexes of eukaryotes. This specific binding is essential for a functional PDH complex.</text>
</comment>
<organism evidence="12 13">
    <name type="scientific">Kluyveromyces lactis (strain ATCC 8585 / CBS 2359 / DSM 70799 / NBRC 1267 / NRRL Y-1140 / WM37)</name>
    <name type="common">Yeast</name>
    <name type="synonym">Candida sphaerica</name>
    <dbReference type="NCBI Taxonomy" id="284590"/>
    <lineage>
        <taxon>Eukaryota</taxon>
        <taxon>Fungi</taxon>
        <taxon>Dikarya</taxon>
        <taxon>Ascomycota</taxon>
        <taxon>Saccharomycotina</taxon>
        <taxon>Saccharomycetes</taxon>
        <taxon>Saccharomycetales</taxon>
        <taxon>Saccharomycetaceae</taxon>
        <taxon>Kluyveromyces</taxon>
    </lineage>
</organism>
<comment type="similarity">
    <text evidence="2">Belongs to the 2-oxoacid dehydrogenase family.</text>
</comment>
<dbReference type="Pfam" id="PF00364">
    <property type="entry name" value="Biotin_lipoyl"/>
    <property type="match status" value="1"/>
</dbReference>
<dbReference type="KEGG" id="kla:KLLA0_E09791g"/>
<evidence type="ECO:0000256" key="7">
    <source>
        <dbReference type="ARBA" id="ARBA00065810"/>
    </source>
</evidence>
<dbReference type="eggNOG" id="KOG0557">
    <property type="taxonomic scope" value="Eukaryota"/>
</dbReference>
<keyword evidence="3" id="KW-0450">Lipoyl</keyword>
<dbReference type="SUPFAM" id="SSF51230">
    <property type="entry name" value="Single hybrid motif"/>
    <property type="match status" value="1"/>
</dbReference>
<evidence type="ECO:0000313" key="13">
    <source>
        <dbReference type="Proteomes" id="UP000000598"/>
    </source>
</evidence>
<dbReference type="PROSITE" id="PS51826">
    <property type="entry name" value="PSBD"/>
    <property type="match status" value="1"/>
</dbReference>
<dbReference type="GO" id="GO:0004742">
    <property type="term" value="F:dihydrolipoyllysine-residue acetyltransferase activity"/>
    <property type="evidence" value="ECO:0007669"/>
    <property type="project" value="TreeGrafter"/>
</dbReference>
<dbReference type="EMBL" id="CR382125">
    <property type="protein sequence ID" value="CAG99478.1"/>
    <property type="molecule type" value="Genomic_DNA"/>
</dbReference>
<dbReference type="PANTHER" id="PTHR23151">
    <property type="entry name" value="DIHYDROLIPOAMIDE ACETYL/SUCCINYL-TRANSFERASE-RELATED"/>
    <property type="match status" value="1"/>
</dbReference>
<feature type="compositionally biased region" description="Polar residues" evidence="9">
    <location>
        <begin position="143"/>
        <end position="158"/>
    </location>
</feature>
<dbReference type="CDD" id="cd06849">
    <property type="entry name" value="lipoyl_domain"/>
    <property type="match status" value="1"/>
</dbReference>
<dbReference type="FunFam" id="2.40.50.100:FF:000010">
    <property type="entry name" value="Acetyltransferase component of pyruvate dehydrogenase complex"/>
    <property type="match status" value="1"/>
</dbReference>
<dbReference type="Proteomes" id="UP000000598">
    <property type="component" value="Chromosome E"/>
</dbReference>
<dbReference type="PROSITE" id="PS50968">
    <property type="entry name" value="BIOTINYL_LIPOYL"/>
    <property type="match status" value="1"/>
</dbReference>
<keyword evidence="5" id="KW-0496">Mitochondrion</keyword>
<dbReference type="InterPro" id="IPR045257">
    <property type="entry name" value="E2/Pdx1"/>
</dbReference>
<dbReference type="InterPro" id="IPR000089">
    <property type="entry name" value="Biotin_lipoyl"/>
</dbReference>
<evidence type="ECO:0000256" key="5">
    <source>
        <dbReference type="ARBA" id="ARBA00023128"/>
    </source>
</evidence>
<dbReference type="Gene3D" id="2.40.50.100">
    <property type="match status" value="1"/>
</dbReference>
<dbReference type="STRING" id="284590.Q6CNU8"/>
<evidence type="ECO:0000256" key="4">
    <source>
        <dbReference type="ARBA" id="ARBA00022946"/>
    </source>
</evidence>
<dbReference type="FunFam" id="4.10.320.10:FF:000017">
    <property type="entry name" value="Pyruvate dehydrogenase complex protein X component, mitochondrial"/>
    <property type="match status" value="1"/>
</dbReference>
<sequence>MFRLAIKNRACLRQLHQCRTMLKAQAFGMPAMSPTMERGGVVDWKFKAGDTFSAGDVLLEVETDKATIDVEAQDDGKLAKILKENGAKDIPVGEPIAYIADVDDDLATLEFPKPVEAKKESKPVETKKEEAKPVEKTDKKKQTSASKTPSKNGSVQANASQTLFPSVLSLLEENNISTADALDKIKATGPNGRILKGDVLAYLGKISQDSLNKVTEYIKSHEKLDLTNIELRPARETAAAAAAAQAAKPAKPLPLVLSEQITLHVPENVTYSQLSAAIASYVKECSFLAHDEPLTNDASELYDPLFEELLVQEPTKPRFKVTYNIVDLEPTPRHRTSSPQPDIFDLLSGTTTQELQQEASAVSKQQQTRHEYALNVSVAVDESLTDAKQRAENFVAQLSNLELFQ</sequence>
<dbReference type="InterPro" id="IPR004167">
    <property type="entry name" value="PSBD"/>
</dbReference>
<evidence type="ECO:0000256" key="6">
    <source>
        <dbReference type="ARBA" id="ARBA00059875"/>
    </source>
</evidence>
<dbReference type="PROSITE" id="PS00189">
    <property type="entry name" value="LIPOYL"/>
    <property type="match status" value="1"/>
</dbReference>
<evidence type="ECO:0000256" key="8">
    <source>
        <dbReference type="ARBA" id="ARBA00083110"/>
    </source>
</evidence>
<feature type="region of interest" description="Disordered" evidence="9">
    <location>
        <begin position="113"/>
        <end position="158"/>
    </location>
</feature>
<name>Q6CNU8_KLULA</name>
<dbReference type="SUPFAM" id="SSF47005">
    <property type="entry name" value="Peripheral subunit-binding domain of 2-oxo acid dehydrogenase complex"/>
    <property type="match status" value="1"/>
</dbReference>
<evidence type="ECO:0000256" key="1">
    <source>
        <dbReference type="ARBA" id="ARBA00004305"/>
    </source>
</evidence>
<reference evidence="12 13" key="1">
    <citation type="journal article" date="2004" name="Nature">
        <title>Genome evolution in yeasts.</title>
        <authorList>
            <consortium name="Genolevures"/>
            <person name="Dujon B."/>
            <person name="Sherman D."/>
            <person name="Fischer G."/>
            <person name="Durrens P."/>
            <person name="Casaregola S."/>
            <person name="Lafontaine I."/>
            <person name="de Montigny J."/>
            <person name="Marck C."/>
            <person name="Neuveglise C."/>
            <person name="Talla E."/>
            <person name="Goffard N."/>
            <person name="Frangeul L."/>
            <person name="Aigle M."/>
            <person name="Anthouard V."/>
            <person name="Babour A."/>
            <person name="Barbe V."/>
            <person name="Barnay S."/>
            <person name="Blanchin S."/>
            <person name="Beckerich J.M."/>
            <person name="Beyne E."/>
            <person name="Bleykasten C."/>
            <person name="Boisrame A."/>
            <person name="Boyer J."/>
            <person name="Cattolico L."/>
            <person name="Confanioleri F."/>
            <person name="de Daruvar A."/>
            <person name="Despons L."/>
            <person name="Fabre E."/>
            <person name="Fairhead C."/>
            <person name="Ferry-Dumazet H."/>
            <person name="Groppi A."/>
            <person name="Hantraye F."/>
            <person name="Hennequin C."/>
            <person name="Jauniaux N."/>
            <person name="Joyet P."/>
            <person name="Kachouri R."/>
            <person name="Kerrest A."/>
            <person name="Koszul R."/>
            <person name="Lemaire M."/>
            <person name="Lesur I."/>
            <person name="Ma L."/>
            <person name="Muller H."/>
            <person name="Nicaud J.M."/>
            <person name="Nikolski M."/>
            <person name="Oztas S."/>
            <person name="Ozier-Kalogeropoulos O."/>
            <person name="Pellenz S."/>
            <person name="Potier S."/>
            <person name="Richard G.F."/>
            <person name="Straub M.L."/>
            <person name="Suleau A."/>
            <person name="Swennene D."/>
            <person name="Tekaia F."/>
            <person name="Wesolowski-Louvel M."/>
            <person name="Westhof E."/>
            <person name="Wirth B."/>
            <person name="Zeniou-Meyer M."/>
            <person name="Zivanovic I."/>
            <person name="Bolotin-Fukuhara M."/>
            <person name="Thierry A."/>
            <person name="Bouchier C."/>
            <person name="Caudron B."/>
            <person name="Scarpelli C."/>
            <person name="Gaillardin C."/>
            <person name="Weissenbach J."/>
            <person name="Wincker P."/>
            <person name="Souciet J.L."/>
        </authorList>
    </citation>
    <scope>NUCLEOTIDE SEQUENCE [LARGE SCALE GENOMIC DNA]</scope>
    <source>
        <strain evidence="13">ATCC 8585 / CBS 2359 / DSM 70799 / NBRC 1267 / NRRL Y-1140 / WM37</strain>
    </source>
</reference>
<comment type="subcellular location">
    <subcellularLocation>
        <location evidence="1">Mitochondrion matrix</location>
    </subcellularLocation>
</comment>
<feature type="compositionally biased region" description="Basic and acidic residues" evidence="9">
    <location>
        <begin position="113"/>
        <end position="141"/>
    </location>
</feature>
<dbReference type="Gene3D" id="4.10.320.10">
    <property type="entry name" value="E3-binding domain"/>
    <property type="match status" value="1"/>
</dbReference>
<dbReference type="GO" id="GO:0045254">
    <property type="term" value="C:pyruvate dehydrogenase complex"/>
    <property type="evidence" value="ECO:0007669"/>
    <property type="project" value="InterPro"/>
</dbReference>
<comment type="subunit">
    <text evidence="7">Eukaryotic pyruvate dehydrogenase (PDH) complexes are organized as a core consisting of the oligomeric dihydrolipoamide acetyl-transferase (E2), around which are arranged multiple copies of pyruvate dehydrogenase (E1), dihydrolipoamide dehydrogenase (E3) and protein X (E3BP) bound by non-covalent bonds.</text>
</comment>
<dbReference type="PANTHER" id="PTHR23151:SF82">
    <property type="entry name" value="PYRUVATE DEHYDROGENASE COMPLEX PROTEIN X COMPONENT, MITOCHONDRIAL"/>
    <property type="match status" value="1"/>
</dbReference>